<dbReference type="RefSeq" id="XP_041156251.1">
    <property type="nucleotide sequence ID" value="XM_041307218.1"/>
</dbReference>
<reference evidence="1" key="1">
    <citation type="journal article" date="2020" name="New Phytol.">
        <title>Comparative genomics reveals dynamic genome evolution in host specialist ectomycorrhizal fungi.</title>
        <authorList>
            <person name="Lofgren L.A."/>
            <person name="Nguyen N.H."/>
            <person name="Vilgalys R."/>
            <person name="Ruytinx J."/>
            <person name="Liao H.L."/>
            <person name="Branco S."/>
            <person name="Kuo A."/>
            <person name="LaButti K."/>
            <person name="Lipzen A."/>
            <person name="Andreopoulos W."/>
            <person name="Pangilinan J."/>
            <person name="Riley R."/>
            <person name="Hundley H."/>
            <person name="Na H."/>
            <person name="Barry K."/>
            <person name="Grigoriev I.V."/>
            <person name="Stajich J.E."/>
            <person name="Kennedy P.G."/>
        </authorList>
    </citation>
    <scope>NUCLEOTIDE SEQUENCE</scope>
    <source>
        <strain evidence="1">S12</strain>
    </source>
</reference>
<name>A0A9P7AGS4_9AGAM</name>
<evidence type="ECO:0000313" key="2">
    <source>
        <dbReference type="EMBL" id="KAG1789131.1"/>
    </source>
</evidence>
<dbReference type="Proteomes" id="UP000719766">
    <property type="component" value="Unassembled WGS sequence"/>
</dbReference>
<comment type="caution">
    <text evidence="1">The sequence shown here is derived from an EMBL/GenBank/DDBJ whole genome shotgun (WGS) entry which is preliminary data.</text>
</comment>
<dbReference type="EMBL" id="JABBWE010000061">
    <property type="protein sequence ID" value="KAG1789130.1"/>
    <property type="molecule type" value="Genomic_DNA"/>
</dbReference>
<keyword evidence="3" id="KW-1185">Reference proteome</keyword>
<dbReference type="AlphaFoldDB" id="A0A9P7AGS4"/>
<evidence type="ECO:0000313" key="3">
    <source>
        <dbReference type="Proteomes" id="UP000719766"/>
    </source>
</evidence>
<gene>
    <name evidence="1" type="ORF">HD556DRAFT_1447194</name>
    <name evidence="2" type="ORF">HD556DRAFT_1447195</name>
</gene>
<dbReference type="OrthoDB" id="2612908at2759"/>
<dbReference type="EMBL" id="JABBWE010000061">
    <property type="protein sequence ID" value="KAG1789131.1"/>
    <property type="molecule type" value="Genomic_DNA"/>
</dbReference>
<dbReference type="GeneID" id="64600982"/>
<proteinExistence type="predicted"/>
<accession>A0A9P7AGS4</accession>
<sequence>MSNIRLPSSPTQNLTRTWRMPANASIPSTPKAIYQHIREIDGICGALDQPQFDDTPLPSFSPVADWYLQAHGYTSKALLHIACAHDTSSSCQDFVMAIATKGMPIAEAVFLWGLITSDDRVADNE</sequence>
<organism evidence="1 3">
    <name type="scientific">Suillus plorans</name>
    <dbReference type="NCBI Taxonomy" id="116603"/>
    <lineage>
        <taxon>Eukaryota</taxon>
        <taxon>Fungi</taxon>
        <taxon>Dikarya</taxon>
        <taxon>Basidiomycota</taxon>
        <taxon>Agaricomycotina</taxon>
        <taxon>Agaricomycetes</taxon>
        <taxon>Agaricomycetidae</taxon>
        <taxon>Boletales</taxon>
        <taxon>Suillineae</taxon>
        <taxon>Suillaceae</taxon>
        <taxon>Suillus</taxon>
    </lineage>
</organism>
<protein>
    <submittedName>
        <fullName evidence="1">Uncharacterized protein</fullName>
    </submittedName>
</protein>
<evidence type="ECO:0000313" key="1">
    <source>
        <dbReference type="EMBL" id="KAG1789130.1"/>
    </source>
</evidence>